<dbReference type="Gene3D" id="3.90.320.10">
    <property type="match status" value="1"/>
</dbReference>
<proteinExistence type="predicted"/>
<dbReference type="Proteomes" id="UP000187464">
    <property type="component" value="Chromosome I"/>
</dbReference>
<dbReference type="InterPro" id="IPR011604">
    <property type="entry name" value="PDDEXK-like_dom_sf"/>
</dbReference>
<protein>
    <submittedName>
        <fullName evidence="3">Putative DNA repair protein</fullName>
    </submittedName>
</protein>
<name>A0A1R3SWZ1_9BACT</name>
<evidence type="ECO:0000256" key="1">
    <source>
        <dbReference type="SAM" id="MobiDB-lite"/>
    </source>
</evidence>
<evidence type="ECO:0000313" key="4">
    <source>
        <dbReference type="Proteomes" id="UP000187464"/>
    </source>
</evidence>
<feature type="domain" description="PD-(D/E)XK endonuclease-like" evidence="2">
    <location>
        <begin position="719"/>
        <end position="1002"/>
    </location>
</feature>
<dbReference type="SUPFAM" id="SSF52540">
    <property type="entry name" value="P-loop containing nucleoside triphosphate hydrolases"/>
    <property type="match status" value="1"/>
</dbReference>
<gene>
    <name evidence="3" type="ORF">PSM36_0650</name>
</gene>
<dbReference type="InterPro" id="IPR011335">
    <property type="entry name" value="Restrct_endonuc-II-like"/>
</dbReference>
<dbReference type="Pfam" id="PF12705">
    <property type="entry name" value="PDDEXK_1"/>
    <property type="match status" value="1"/>
</dbReference>
<keyword evidence="4" id="KW-1185">Reference proteome</keyword>
<dbReference type="RefSeq" id="WP_076928785.1">
    <property type="nucleotide sequence ID" value="NZ_LT605205.1"/>
</dbReference>
<dbReference type="AlphaFoldDB" id="A0A1R3SWZ1"/>
<evidence type="ECO:0000313" key="3">
    <source>
        <dbReference type="EMBL" id="SCD19480.1"/>
    </source>
</evidence>
<dbReference type="EMBL" id="LT605205">
    <property type="protein sequence ID" value="SCD19480.1"/>
    <property type="molecule type" value="Genomic_DNA"/>
</dbReference>
<feature type="region of interest" description="Disordered" evidence="1">
    <location>
        <begin position="202"/>
        <end position="242"/>
    </location>
</feature>
<evidence type="ECO:0000259" key="2">
    <source>
        <dbReference type="Pfam" id="PF12705"/>
    </source>
</evidence>
<dbReference type="InterPro" id="IPR027417">
    <property type="entry name" value="P-loop_NTPase"/>
</dbReference>
<dbReference type="InterPro" id="IPR038726">
    <property type="entry name" value="PDDEXK_AddAB-type"/>
</dbReference>
<sequence>MTPFLYKIAEVFYAQYGNELYRHTFVFPNRRAGFFFQKYLAEIAGKPLFSPSVITIQELFASLSPYRPADKIEMLVMLYDHFGRISGSDESFDDFLYWGEMLLNDFNDVDKYMADAKQLFRNVHDFRSMDDDLTHLTEKQKEAIRRFWTNFMPVGESETKKKFQKTWQILYELYSSFRAELQEKRLAYEGMMFREVAERAGAGGLDSPGKHAGLAEQGNQDKPGFPDGQDRADKPNGQGEQSYDQSASYIFVGLNALTPTEIALLEYVKNQGIADFYWDYESPQVHDSQNRASLWVKDNLRRFPSKFILQDSTGNGEGGKTDAGRPEKTSIEVIGVPSGVGQAKHVTQILLRLIGSGAIPNPDEAINTAIVLPDERLLLPVLYSIPEEIEKINVTMGYGLSYSSISALMEHIAGLQRNIRESAGEMMFYHRNVLSILNHPLVYTSAKEEVEALKTYILTNNRIVVSDSEFPQHPLLQLIFRPLTAWHDIFEYIKDILTFIYNTLTDEKRVKEEAGDSTRPIDLEREFIVQYHKTVTRLQDRLHTARNMSLETCFRLLNKLAHSISVAFSGEPLSGLQVMGVLETRVIDFENLIILSMNEGVFPLKDPVNSFIPFTLRKGFGLPVYEHQDSTYAYHFYRMISRAKRVFMLYDTRTEEMQTGEVSRYFYQLKYLYPDYFNISERVVAYDVAAPEILPVSVTKTPEVLRMLDAFRKGGESFLSASLINNYINCPLQFYFTAVEGLYEEDEVRESVESDLFGSIFHKLMETIYSRYKAKTVTPDVLTSIAKDDALLTKLLEKAFAEYYFKQKDEPRPLLGQHYLIGEILRSYVKQTLETDKQFTPFEFVGAEYRFRTPYRVNAGLSVNFKGIIDRIDKVGDSYRIIDYKTGTGMTDFKQIADLFDGSKPNRPYQILQVFVYALFYAQEYPDVRLSPAIYYLRSIFGDPSPAVTCNKRPISDILVFMDEFLSLFNNCLEEIFNPEIPFTQTRNTKNCQWCAFKELCNR</sequence>
<dbReference type="SUPFAM" id="SSF52980">
    <property type="entry name" value="Restriction endonuclease-like"/>
    <property type="match status" value="1"/>
</dbReference>
<dbReference type="STRING" id="1642647.PSM36_0650"/>
<accession>A0A1R3SWZ1</accession>
<dbReference type="KEGG" id="psac:PSM36_0650"/>
<organism evidence="3 4">
    <name type="scientific">Proteiniphilum saccharofermentans</name>
    <dbReference type="NCBI Taxonomy" id="1642647"/>
    <lineage>
        <taxon>Bacteria</taxon>
        <taxon>Pseudomonadati</taxon>
        <taxon>Bacteroidota</taxon>
        <taxon>Bacteroidia</taxon>
        <taxon>Bacteroidales</taxon>
        <taxon>Dysgonomonadaceae</taxon>
        <taxon>Proteiniphilum</taxon>
    </lineage>
</organism>
<reference evidence="3 4" key="1">
    <citation type="submission" date="2016-08" db="EMBL/GenBank/DDBJ databases">
        <authorList>
            <person name="Seilhamer J.J."/>
        </authorList>
    </citation>
    <scope>NUCLEOTIDE SEQUENCE [LARGE SCALE GENOMIC DNA]</scope>
    <source>
        <strain evidence="3">M3/6</strain>
    </source>
</reference>